<feature type="compositionally biased region" description="Basic and acidic residues" evidence="1">
    <location>
        <begin position="75"/>
        <end position="89"/>
    </location>
</feature>
<dbReference type="Proteomes" id="UP001219934">
    <property type="component" value="Unassembled WGS sequence"/>
</dbReference>
<protein>
    <submittedName>
        <fullName evidence="3">Uncharacterized protein</fullName>
    </submittedName>
</protein>
<accession>A0AAD6FJ51</accession>
<proteinExistence type="predicted"/>
<dbReference type="AlphaFoldDB" id="A0AAD6FJ51"/>
<dbReference type="EMBL" id="JAPTMU010000011">
    <property type="protein sequence ID" value="KAJ4935344.1"/>
    <property type="molecule type" value="Genomic_DNA"/>
</dbReference>
<evidence type="ECO:0000313" key="4">
    <source>
        <dbReference type="Proteomes" id="UP001219934"/>
    </source>
</evidence>
<evidence type="ECO:0000256" key="1">
    <source>
        <dbReference type="SAM" id="MobiDB-lite"/>
    </source>
</evidence>
<reference evidence="3" key="1">
    <citation type="submission" date="2022-11" db="EMBL/GenBank/DDBJ databases">
        <title>Chromosome-level genome of Pogonophryne albipinna.</title>
        <authorList>
            <person name="Jo E."/>
        </authorList>
    </citation>
    <scope>NUCLEOTIDE SEQUENCE</scope>
    <source>
        <strain evidence="3">SGF0006</strain>
        <tissue evidence="3">Muscle</tissue>
    </source>
</reference>
<evidence type="ECO:0000256" key="2">
    <source>
        <dbReference type="SAM" id="Phobius"/>
    </source>
</evidence>
<gene>
    <name evidence="3" type="ORF">JOQ06_016880</name>
</gene>
<feature type="transmembrane region" description="Helical" evidence="2">
    <location>
        <begin position="34"/>
        <end position="54"/>
    </location>
</feature>
<evidence type="ECO:0000313" key="3">
    <source>
        <dbReference type="EMBL" id="KAJ4935344.1"/>
    </source>
</evidence>
<feature type="region of interest" description="Disordered" evidence="1">
    <location>
        <begin position="73"/>
        <end position="99"/>
    </location>
</feature>
<keyword evidence="2" id="KW-0472">Membrane</keyword>
<keyword evidence="2" id="KW-0812">Transmembrane</keyword>
<name>A0AAD6FJ51_9TELE</name>
<organism evidence="3 4">
    <name type="scientific">Pogonophryne albipinna</name>
    <dbReference type="NCBI Taxonomy" id="1090488"/>
    <lineage>
        <taxon>Eukaryota</taxon>
        <taxon>Metazoa</taxon>
        <taxon>Chordata</taxon>
        <taxon>Craniata</taxon>
        <taxon>Vertebrata</taxon>
        <taxon>Euteleostomi</taxon>
        <taxon>Actinopterygii</taxon>
        <taxon>Neopterygii</taxon>
        <taxon>Teleostei</taxon>
        <taxon>Neoteleostei</taxon>
        <taxon>Acanthomorphata</taxon>
        <taxon>Eupercaria</taxon>
        <taxon>Perciformes</taxon>
        <taxon>Notothenioidei</taxon>
        <taxon>Pogonophryne</taxon>
    </lineage>
</organism>
<keyword evidence="4" id="KW-1185">Reference proteome</keyword>
<comment type="caution">
    <text evidence="3">The sequence shown here is derived from an EMBL/GenBank/DDBJ whole genome shotgun (WGS) entry which is preliminary data.</text>
</comment>
<keyword evidence="2" id="KW-1133">Transmembrane helix</keyword>
<sequence>MLCISSVSALETEGSQNALSPGESYLLSVWHHRLYLYSAAALLFGVWFLLKVALNKILRQLFTTTLLECEVGDDVGGRHSRDNREEGLHEASSTCSHDGGWLLV</sequence>